<sequence length="81" mass="9514">MMPWTGITVDMTITPSSIGHGRKLFVKLISRASWRSFNSQHNHFTFHNHGLFAVFIWTPAMSKPFSILYFRVPYFTYTIFP</sequence>
<dbReference type="Proteomes" id="UP000237105">
    <property type="component" value="Unassembled WGS sequence"/>
</dbReference>
<reference evidence="2" key="1">
    <citation type="submission" date="2016-06" db="EMBL/GenBank/DDBJ databases">
        <title>Parallel loss of symbiosis genes in relatives of nitrogen-fixing non-legume Parasponia.</title>
        <authorList>
            <person name="Van Velzen R."/>
            <person name="Holmer R."/>
            <person name="Bu F."/>
            <person name="Rutten L."/>
            <person name="Van Zeijl A."/>
            <person name="Liu W."/>
            <person name="Santuari L."/>
            <person name="Cao Q."/>
            <person name="Sharma T."/>
            <person name="Shen D."/>
            <person name="Roswanjaya Y."/>
            <person name="Wardhani T."/>
            <person name="Kalhor M.S."/>
            <person name="Jansen J."/>
            <person name="Van den Hoogen J."/>
            <person name="Gungor B."/>
            <person name="Hartog M."/>
            <person name="Hontelez J."/>
            <person name="Verver J."/>
            <person name="Yang W.-C."/>
            <person name="Schijlen E."/>
            <person name="Repin R."/>
            <person name="Schilthuizen M."/>
            <person name="Schranz E."/>
            <person name="Heidstra R."/>
            <person name="Miyata K."/>
            <person name="Fedorova E."/>
            <person name="Kohlen W."/>
            <person name="Bisseling T."/>
            <person name="Smit S."/>
            <person name="Geurts R."/>
        </authorList>
    </citation>
    <scope>NUCLEOTIDE SEQUENCE [LARGE SCALE GENOMIC DNA]</scope>
    <source>
        <strain evidence="2">cv. WU1-14</strain>
    </source>
</reference>
<evidence type="ECO:0000313" key="2">
    <source>
        <dbReference type="Proteomes" id="UP000237105"/>
    </source>
</evidence>
<accession>A0A2P5C0S6</accession>
<name>A0A2P5C0S6_PARAD</name>
<keyword evidence="2" id="KW-1185">Reference proteome</keyword>
<proteinExistence type="predicted"/>
<organism evidence="1 2">
    <name type="scientific">Parasponia andersonii</name>
    <name type="common">Sponia andersonii</name>
    <dbReference type="NCBI Taxonomy" id="3476"/>
    <lineage>
        <taxon>Eukaryota</taxon>
        <taxon>Viridiplantae</taxon>
        <taxon>Streptophyta</taxon>
        <taxon>Embryophyta</taxon>
        <taxon>Tracheophyta</taxon>
        <taxon>Spermatophyta</taxon>
        <taxon>Magnoliopsida</taxon>
        <taxon>eudicotyledons</taxon>
        <taxon>Gunneridae</taxon>
        <taxon>Pentapetalae</taxon>
        <taxon>rosids</taxon>
        <taxon>fabids</taxon>
        <taxon>Rosales</taxon>
        <taxon>Cannabaceae</taxon>
        <taxon>Parasponia</taxon>
    </lineage>
</organism>
<dbReference type="EMBL" id="JXTB01000192">
    <property type="protein sequence ID" value="PON54650.1"/>
    <property type="molecule type" value="Genomic_DNA"/>
</dbReference>
<protein>
    <submittedName>
        <fullName evidence="1">Uncharacterized protein</fullName>
    </submittedName>
</protein>
<comment type="caution">
    <text evidence="1">The sequence shown here is derived from an EMBL/GenBank/DDBJ whole genome shotgun (WGS) entry which is preliminary data.</text>
</comment>
<gene>
    <name evidence="1" type="ORF">PanWU01x14_193910</name>
</gene>
<dbReference type="AlphaFoldDB" id="A0A2P5C0S6"/>
<evidence type="ECO:0000313" key="1">
    <source>
        <dbReference type="EMBL" id="PON54650.1"/>
    </source>
</evidence>